<dbReference type="AlphaFoldDB" id="A0A0E9PUR8"/>
<evidence type="ECO:0000313" key="2">
    <source>
        <dbReference type="EMBL" id="JAH08032.1"/>
    </source>
</evidence>
<reference evidence="2" key="1">
    <citation type="submission" date="2014-11" db="EMBL/GenBank/DDBJ databases">
        <authorList>
            <person name="Amaro Gonzalez C."/>
        </authorList>
    </citation>
    <scope>NUCLEOTIDE SEQUENCE</scope>
</reference>
<sequence length="60" mass="6933">MVLKMSMCQFSVPLLLPKCEAQQCTLMLWAMRDIAKKYKPHSLTDPKGFERRTLFSLSSP</sequence>
<accession>A0A0E9PUR8</accession>
<dbReference type="InterPro" id="IPR052986">
    <property type="entry name" value="VLIG_GTPase"/>
</dbReference>
<protein>
    <recommendedName>
        <fullName evidence="1">Up-regulator of cell proliferation-like domain-containing protein</fullName>
    </recommendedName>
</protein>
<feature type="domain" description="Up-regulator of cell proliferation-like" evidence="1">
    <location>
        <begin position="1"/>
        <end position="58"/>
    </location>
</feature>
<organism evidence="2">
    <name type="scientific">Anguilla anguilla</name>
    <name type="common">European freshwater eel</name>
    <name type="synonym">Muraena anguilla</name>
    <dbReference type="NCBI Taxonomy" id="7936"/>
    <lineage>
        <taxon>Eukaryota</taxon>
        <taxon>Metazoa</taxon>
        <taxon>Chordata</taxon>
        <taxon>Craniata</taxon>
        <taxon>Vertebrata</taxon>
        <taxon>Euteleostomi</taxon>
        <taxon>Actinopterygii</taxon>
        <taxon>Neopterygii</taxon>
        <taxon>Teleostei</taxon>
        <taxon>Anguilliformes</taxon>
        <taxon>Anguillidae</taxon>
        <taxon>Anguilla</taxon>
    </lineage>
</organism>
<reference evidence="2" key="2">
    <citation type="journal article" date="2015" name="Fish Shellfish Immunol.">
        <title>Early steps in the European eel (Anguilla anguilla)-Vibrio vulnificus interaction in the gills: Role of the RtxA13 toxin.</title>
        <authorList>
            <person name="Callol A."/>
            <person name="Pajuelo D."/>
            <person name="Ebbesson L."/>
            <person name="Teles M."/>
            <person name="MacKenzie S."/>
            <person name="Amaro C."/>
        </authorList>
    </citation>
    <scope>NUCLEOTIDE SEQUENCE</scope>
</reference>
<dbReference type="InterPro" id="IPR057365">
    <property type="entry name" value="URGCP"/>
</dbReference>
<dbReference type="EMBL" id="GBXM01100545">
    <property type="protein sequence ID" value="JAH08032.1"/>
    <property type="molecule type" value="Transcribed_RNA"/>
</dbReference>
<dbReference type="PANTHER" id="PTHR14819">
    <property type="entry name" value="GTP-BINDING"/>
    <property type="match status" value="1"/>
</dbReference>
<proteinExistence type="predicted"/>
<evidence type="ECO:0000259" key="1">
    <source>
        <dbReference type="Pfam" id="PF25496"/>
    </source>
</evidence>
<dbReference type="Pfam" id="PF25496">
    <property type="entry name" value="URGCP"/>
    <property type="match status" value="1"/>
</dbReference>
<name>A0A0E9PUR8_ANGAN</name>
<dbReference type="PANTHER" id="PTHR14819:SF9">
    <property type="entry name" value="UP-REGULATOR OF CELL PROLIFERATION-LIKE"/>
    <property type="match status" value="1"/>
</dbReference>